<name>A0A2G1QPJ9_9HYPH</name>
<sequence length="95" mass="10404">MPTTITIEGDLDAARIATMRPEMDFIAGSDADVLFDMTRCRFIDSSGVGAIVYLHKRMRARGYRIRLEGLQGQPLKLLRHLGIAGLLSGDARTAA</sequence>
<dbReference type="OrthoDB" id="9796076at2"/>
<protein>
    <submittedName>
        <fullName evidence="2">Anti-anti-sigma factor</fullName>
    </submittedName>
</protein>
<dbReference type="AlphaFoldDB" id="A0A2G1QPJ9"/>
<evidence type="ECO:0000313" key="2">
    <source>
        <dbReference type="EMBL" id="PHP67443.1"/>
    </source>
</evidence>
<dbReference type="RefSeq" id="WP_099305325.1">
    <property type="nucleotide sequence ID" value="NZ_PDVP01000003.1"/>
</dbReference>
<dbReference type="Proteomes" id="UP000221168">
    <property type="component" value="Unassembled WGS sequence"/>
</dbReference>
<evidence type="ECO:0000313" key="3">
    <source>
        <dbReference type="Proteomes" id="UP000221168"/>
    </source>
</evidence>
<evidence type="ECO:0000259" key="1">
    <source>
        <dbReference type="PROSITE" id="PS50801"/>
    </source>
</evidence>
<organism evidence="2 3">
    <name type="scientific">Zhengella mangrovi</name>
    <dbReference type="NCBI Taxonomy" id="1982044"/>
    <lineage>
        <taxon>Bacteria</taxon>
        <taxon>Pseudomonadati</taxon>
        <taxon>Pseudomonadota</taxon>
        <taxon>Alphaproteobacteria</taxon>
        <taxon>Hyphomicrobiales</taxon>
        <taxon>Notoacmeibacteraceae</taxon>
        <taxon>Zhengella</taxon>
    </lineage>
</organism>
<comment type="caution">
    <text evidence="2">The sequence shown here is derived from an EMBL/GenBank/DDBJ whole genome shotgun (WGS) entry which is preliminary data.</text>
</comment>
<keyword evidence="3" id="KW-1185">Reference proteome</keyword>
<dbReference type="CDD" id="cd07043">
    <property type="entry name" value="STAS_anti-anti-sigma_factors"/>
    <property type="match status" value="1"/>
</dbReference>
<reference evidence="2 3" key="1">
    <citation type="submission" date="2017-10" db="EMBL/GenBank/DDBJ databases">
        <title>Sedimentibacterium mangrovi gen. nov., sp. nov., a novel member of family Phyllobacteriacea isolated from mangrove sediment.</title>
        <authorList>
            <person name="Liao H."/>
            <person name="Tian Y."/>
        </authorList>
    </citation>
    <scope>NUCLEOTIDE SEQUENCE [LARGE SCALE GENOMIC DNA]</scope>
    <source>
        <strain evidence="2 3">X9-2-2</strain>
    </source>
</reference>
<dbReference type="EMBL" id="PDVP01000003">
    <property type="protein sequence ID" value="PHP67443.1"/>
    <property type="molecule type" value="Genomic_DNA"/>
</dbReference>
<dbReference type="PROSITE" id="PS50801">
    <property type="entry name" value="STAS"/>
    <property type="match status" value="1"/>
</dbReference>
<dbReference type="InterPro" id="IPR002645">
    <property type="entry name" value="STAS_dom"/>
</dbReference>
<dbReference type="Pfam" id="PF01740">
    <property type="entry name" value="STAS"/>
    <property type="match status" value="1"/>
</dbReference>
<accession>A0A2G1QPJ9</accession>
<gene>
    <name evidence="2" type="ORF">CSC94_06965</name>
</gene>
<dbReference type="Gene3D" id="3.30.750.24">
    <property type="entry name" value="STAS domain"/>
    <property type="match status" value="1"/>
</dbReference>
<dbReference type="InterPro" id="IPR036513">
    <property type="entry name" value="STAS_dom_sf"/>
</dbReference>
<dbReference type="SUPFAM" id="SSF52091">
    <property type="entry name" value="SpoIIaa-like"/>
    <property type="match status" value="1"/>
</dbReference>
<feature type="domain" description="STAS" evidence="1">
    <location>
        <begin position="1"/>
        <end position="95"/>
    </location>
</feature>
<proteinExistence type="predicted"/>